<proteinExistence type="predicted"/>
<accession>A0ABQ9GS69</accession>
<evidence type="ECO:0000313" key="2">
    <source>
        <dbReference type="EMBL" id="KAJ8874858.1"/>
    </source>
</evidence>
<reference evidence="2 3" key="1">
    <citation type="submission" date="2023-02" db="EMBL/GenBank/DDBJ databases">
        <title>LHISI_Scaffold_Assembly.</title>
        <authorList>
            <person name="Stuart O.P."/>
            <person name="Cleave R."/>
            <person name="Magrath M.J.L."/>
            <person name="Mikheyev A.S."/>
        </authorList>
    </citation>
    <scope>NUCLEOTIDE SEQUENCE [LARGE SCALE GENOMIC DNA]</scope>
    <source>
        <strain evidence="2">Daus_M_001</strain>
        <tissue evidence="2">Leg muscle</tissue>
    </source>
</reference>
<gene>
    <name evidence="2" type="ORF">PR048_022748</name>
</gene>
<protein>
    <submittedName>
        <fullName evidence="2">Uncharacterized protein</fullName>
    </submittedName>
</protein>
<sequence>MLDDASGWSAGFLGISRLYSGVAPFSPHFILIDSQDLVVESPLKPLNSTESRRFIVPSARDPGFESEECILWVINSDRAADYSVYERSEEIWEDLIIEVLRANEGEASSTVERTAGIQEPREEQNVIHRREPRLVGDCELRPLSTCICFHVFEAQNMEAIMARAGDVDQMKRCEGDGAWLARPGRCDVTLPGWKGMGGGWRDAPLLLAGCHATTPGRPSVAQQRPPAAPRARRHAEAQRRKDRRRRGHPSTRCVRYLTLLLPECAVRPCVCVCAPACVCVCVRVSTSLPARGIPQPGDRRSRQARLHSGVYTRASDVCSLAAAPESSQCYYTPGSMTLASCFLASLALAQSRPEACLMNSGPIAKPYLLGIEPFREFNDLLARLHSPVYNRASNVCSLAASPANRVPSPAESPDFRKWESRRTMSLVGGFSRGSPVPPTPSFRRRYIFTSITLIGSQDLAVKSRRNLFTYSLLK</sequence>
<evidence type="ECO:0000256" key="1">
    <source>
        <dbReference type="SAM" id="MobiDB-lite"/>
    </source>
</evidence>
<organism evidence="2 3">
    <name type="scientific">Dryococelus australis</name>
    <dbReference type="NCBI Taxonomy" id="614101"/>
    <lineage>
        <taxon>Eukaryota</taxon>
        <taxon>Metazoa</taxon>
        <taxon>Ecdysozoa</taxon>
        <taxon>Arthropoda</taxon>
        <taxon>Hexapoda</taxon>
        <taxon>Insecta</taxon>
        <taxon>Pterygota</taxon>
        <taxon>Neoptera</taxon>
        <taxon>Polyneoptera</taxon>
        <taxon>Phasmatodea</taxon>
        <taxon>Verophasmatodea</taxon>
        <taxon>Anareolatae</taxon>
        <taxon>Phasmatidae</taxon>
        <taxon>Eurycanthinae</taxon>
        <taxon>Dryococelus</taxon>
    </lineage>
</organism>
<evidence type="ECO:0000313" key="3">
    <source>
        <dbReference type="Proteomes" id="UP001159363"/>
    </source>
</evidence>
<keyword evidence="3" id="KW-1185">Reference proteome</keyword>
<feature type="region of interest" description="Disordered" evidence="1">
    <location>
        <begin position="215"/>
        <end position="246"/>
    </location>
</feature>
<dbReference type="EMBL" id="JARBHB010000009">
    <property type="protein sequence ID" value="KAJ8874858.1"/>
    <property type="molecule type" value="Genomic_DNA"/>
</dbReference>
<comment type="caution">
    <text evidence="2">The sequence shown here is derived from an EMBL/GenBank/DDBJ whole genome shotgun (WGS) entry which is preliminary data.</text>
</comment>
<dbReference type="Proteomes" id="UP001159363">
    <property type="component" value="Chromosome 8"/>
</dbReference>
<name>A0ABQ9GS69_9NEOP</name>